<dbReference type="Proteomes" id="UP000663881">
    <property type="component" value="Unassembled WGS sequence"/>
</dbReference>
<comment type="caution">
    <text evidence="2">The sequence shown here is derived from an EMBL/GenBank/DDBJ whole genome shotgun (WGS) entry which is preliminary data.</text>
</comment>
<name>A0A820IXT9_9BILA</name>
<proteinExistence type="predicted"/>
<feature type="non-terminal residue" evidence="2">
    <location>
        <position position="1"/>
    </location>
</feature>
<reference evidence="2" key="1">
    <citation type="submission" date="2021-02" db="EMBL/GenBank/DDBJ databases">
        <authorList>
            <person name="Nowell W R."/>
        </authorList>
    </citation>
    <scope>NUCLEOTIDE SEQUENCE</scope>
</reference>
<accession>A0A820IXT9</accession>
<organism evidence="2 3">
    <name type="scientific">Adineta steineri</name>
    <dbReference type="NCBI Taxonomy" id="433720"/>
    <lineage>
        <taxon>Eukaryota</taxon>
        <taxon>Metazoa</taxon>
        <taxon>Spiralia</taxon>
        <taxon>Gnathifera</taxon>
        <taxon>Rotifera</taxon>
        <taxon>Eurotatoria</taxon>
        <taxon>Bdelloidea</taxon>
        <taxon>Adinetida</taxon>
        <taxon>Adinetidae</taxon>
        <taxon>Adineta</taxon>
    </lineage>
</organism>
<feature type="coiled-coil region" evidence="1">
    <location>
        <begin position="27"/>
        <end position="72"/>
    </location>
</feature>
<dbReference type="EMBL" id="CAJOAY010018190">
    <property type="protein sequence ID" value="CAF4318247.1"/>
    <property type="molecule type" value="Genomic_DNA"/>
</dbReference>
<evidence type="ECO:0000313" key="2">
    <source>
        <dbReference type="EMBL" id="CAF4318247.1"/>
    </source>
</evidence>
<evidence type="ECO:0000256" key="1">
    <source>
        <dbReference type="SAM" id="Coils"/>
    </source>
</evidence>
<dbReference type="AlphaFoldDB" id="A0A820IXT9"/>
<protein>
    <submittedName>
        <fullName evidence="2">Uncharacterized protein</fullName>
    </submittedName>
</protein>
<gene>
    <name evidence="2" type="ORF">OKA104_LOCUS47100</name>
</gene>
<sequence length="87" mass="10250">EGGLVQIVTTKTTNGEAKLFDNNSIRFETEQEEKRLLREQYRQLEISSNETNAKLSKQIEILEEKLDEKQKSFLQSQYDSEKRIQDI</sequence>
<keyword evidence="1" id="KW-0175">Coiled coil</keyword>
<evidence type="ECO:0000313" key="3">
    <source>
        <dbReference type="Proteomes" id="UP000663881"/>
    </source>
</evidence>
<feature type="non-terminal residue" evidence="2">
    <location>
        <position position="87"/>
    </location>
</feature>